<keyword evidence="1" id="KW-0175">Coiled coil</keyword>
<keyword evidence="4" id="KW-1185">Reference proteome</keyword>
<dbReference type="Gene3D" id="1.10.287.470">
    <property type="entry name" value="Helix hairpin bin"/>
    <property type="match status" value="1"/>
</dbReference>
<evidence type="ECO:0000313" key="4">
    <source>
        <dbReference type="Proteomes" id="UP001238179"/>
    </source>
</evidence>
<proteinExistence type="predicted"/>
<dbReference type="InterPro" id="IPR058625">
    <property type="entry name" value="MdtA-like_BSH"/>
</dbReference>
<evidence type="ECO:0000256" key="1">
    <source>
        <dbReference type="SAM" id="Coils"/>
    </source>
</evidence>
<dbReference type="KEGG" id="msil:METEAL_31030"/>
<protein>
    <submittedName>
        <fullName evidence="3">Secretion protein HlyD</fullName>
    </submittedName>
</protein>
<name>A0AA48GMB3_9BACT</name>
<reference evidence="4" key="1">
    <citation type="journal article" date="2023" name="Int. J. Syst. Evol. Microbiol.">
        <title>Mesoterricola silvestris gen. nov., sp. nov., Mesoterricola sediminis sp. nov., Geothrix oryzae sp. nov., Geothrix edaphica sp. nov., Geothrix rubra sp. nov., and Geothrix limicola sp. nov., six novel members of Acidobacteriota isolated from soils.</title>
        <authorList>
            <person name="Itoh H."/>
            <person name="Sugisawa Y."/>
            <person name="Mise K."/>
            <person name="Xu Z."/>
            <person name="Kuniyasu M."/>
            <person name="Ushijima N."/>
            <person name="Kawano K."/>
            <person name="Kobayashi E."/>
            <person name="Shiratori Y."/>
            <person name="Masuda Y."/>
            <person name="Senoo K."/>
        </authorList>
    </citation>
    <scope>NUCLEOTIDE SEQUENCE [LARGE SCALE GENOMIC DNA]</scope>
    <source>
        <strain evidence="4">W79</strain>
    </source>
</reference>
<dbReference type="PANTHER" id="PTHR30438:SF2">
    <property type="entry name" value="MEMBRANE PROTEIN"/>
    <property type="match status" value="1"/>
</dbReference>
<feature type="domain" description="Multidrug resistance protein MdtA-like barrel-sandwich hybrid" evidence="2">
    <location>
        <begin position="41"/>
        <end position="245"/>
    </location>
</feature>
<feature type="coiled-coil region" evidence="1">
    <location>
        <begin position="152"/>
        <end position="186"/>
    </location>
</feature>
<gene>
    <name evidence="3" type="ORF">METEAL_31030</name>
</gene>
<dbReference type="Gene3D" id="2.40.50.100">
    <property type="match status" value="1"/>
</dbReference>
<dbReference type="Gene3D" id="2.40.30.170">
    <property type="match status" value="1"/>
</dbReference>
<accession>A0AA48GMB3</accession>
<dbReference type="RefSeq" id="WP_316412595.1">
    <property type="nucleotide sequence ID" value="NZ_AP027080.1"/>
</dbReference>
<sequence length="340" mass="35532">MNPRYRIFALLGALLLVALGYFYATTDHSPDLALLGTVDANQVVVSAQILGRIEKLAVTEGQDVKAGDLIAILDPGELAAAKGASAAQYGALRATAESTRGDTEQTVASAQATRSAAAAALAEATANRENQEKLTGRTVALAGQGILSAQDRDTAEQTLKAVQARERAARDQAAAAEAALRAAQARTRQAVAAEENAASARAQDALAGARLGYTRILAPVSGKVGIWAARQGEVVNAGAPIVTIVDLGQTWVYAAVAETEADAVQLGDVLKVRMPGGALVQGTVLLKAAEGDFATQRDVSRRKRDIKTVRIKLLIPNPGERYVPGMTAEVLVPKARLVRR</sequence>
<dbReference type="GO" id="GO:0005886">
    <property type="term" value="C:plasma membrane"/>
    <property type="evidence" value="ECO:0007669"/>
    <property type="project" value="TreeGrafter"/>
</dbReference>
<dbReference type="SUPFAM" id="SSF111369">
    <property type="entry name" value="HlyD-like secretion proteins"/>
    <property type="match status" value="2"/>
</dbReference>
<dbReference type="EMBL" id="AP027080">
    <property type="protein sequence ID" value="BDU73929.1"/>
    <property type="molecule type" value="Genomic_DNA"/>
</dbReference>
<evidence type="ECO:0000259" key="2">
    <source>
        <dbReference type="Pfam" id="PF25917"/>
    </source>
</evidence>
<evidence type="ECO:0000313" key="3">
    <source>
        <dbReference type="EMBL" id="BDU73929.1"/>
    </source>
</evidence>
<dbReference type="PANTHER" id="PTHR30438">
    <property type="entry name" value="36 KDA ANTIGEN-RELATED"/>
    <property type="match status" value="1"/>
</dbReference>
<dbReference type="Pfam" id="PF25917">
    <property type="entry name" value="BSH_RND"/>
    <property type="match status" value="1"/>
</dbReference>
<dbReference type="Proteomes" id="UP001238179">
    <property type="component" value="Chromosome"/>
</dbReference>
<dbReference type="AlphaFoldDB" id="A0AA48GMB3"/>
<organism evidence="3 4">
    <name type="scientific">Mesoterricola silvestris</name>
    <dbReference type="NCBI Taxonomy" id="2927979"/>
    <lineage>
        <taxon>Bacteria</taxon>
        <taxon>Pseudomonadati</taxon>
        <taxon>Acidobacteriota</taxon>
        <taxon>Holophagae</taxon>
        <taxon>Holophagales</taxon>
        <taxon>Holophagaceae</taxon>
        <taxon>Mesoterricola</taxon>
    </lineage>
</organism>